<evidence type="ECO:0000313" key="4">
    <source>
        <dbReference type="Proteomes" id="UP001243757"/>
    </source>
</evidence>
<dbReference type="Proteomes" id="UP001243757">
    <property type="component" value="Unassembled WGS sequence"/>
</dbReference>
<keyword evidence="4" id="KW-1185">Reference proteome</keyword>
<protein>
    <submittedName>
        <fullName evidence="3">Mu transposase C-terminal domain-containing protein</fullName>
    </submittedName>
</protein>
<proteinExistence type="predicted"/>
<gene>
    <name evidence="3" type="ORF">QO033_05110</name>
</gene>
<reference evidence="3 4" key="1">
    <citation type="submission" date="2023-05" db="EMBL/GenBank/DDBJ databases">
        <title>Pseudodonghicola sp. nov.</title>
        <authorList>
            <person name="Huang J."/>
        </authorList>
    </citation>
    <scope>NUCLEOTIDE SEQUENCE [LARGE SCALE GENOMIC DNA]</scope>
    <source>
        <strain evidence="3 4">IC7</strain>
    </source>
</reference>
<organism evidence="3 4">
    <name type="scientific">Pseudodonghicola flavimaris</name>
    <dbReference type="NCBI Taxonomy" id="3050036"/>
    <lineage>
        <taxon>Bacteria</taxon>
        <taxon>Pseudomonadati</taxon>
        <taxon>Pseudomonadota</taxon>
        <taxon>Alphaproteobacteria</taxon>
        <taxon>Rhodobacterales</taxon>
        <taxon>Paracoccaceae</taxon>
        <taxon>Pseudodonghicola</taxon>
    </lineage>
</organism>
<comment type="caution">
    <text evidence="3">The sequence shown here is derived from an EMBL/GenBank/DDBJ whole genome shotgun (WGS) entry which is preliminary data.</text>
</comment>
<evidence type="ECO:0000259" key="2">
    <source>
        <dbReference type="Pfam" id="PF09299"/>
    </source>
</evidence>
<accession>A0ABT7EXH2</accession>
<name>A0ABT7EXH2_9RHOB</name>
<feature type="domain" description="Transposase-like Mu C-terminal" evidence="2">
    <location>
        <begin position="65"/>
        <end position="112"/>
    </location>
</feature>
<dbReference type="Pfam" id="PF09299">
    <property type="entry name" value="Mu-transpos_C"/>
    <property type="match status" value="1"/>
</dbReference>
<dbReference type="RefSeq" id="WP_284479862.1">
    <property type="nucleotide sequence ID" value="NZ_JASNJD010000003.1"/>
</dbReference>
<evidence type="ECO:0000256" key="1">
    <source>
        <dbReference type="SAM" id="MobiDB-lite"/>
    </source>
</evidence>
<dbReference type="EMBL" id="JASNJD010000003">
    <property type="protein sequence ID" value="MDK3017042.1"/>
    <property type="molecule type" value="Genomic_DNA"/>
</dbReference>
<feature type="region of interest" description="Disordered" evidence="1">
    <location>
        <begin position="217"/>
        <end position="257"/>
    </location>
</feature>
<evidence type="ECO:0000313" key="3">
    <source>
        <dbReference type="EMBL" id="MDK3017042.1"/>
    </source>
</evidence>
<dbReference type="InterPro" id="IPR015378">
    <property type="entry name" value="Transposase-like_Mu_C"/>
</dbReference>
<sequence>MLACLCDDDLIKVLLTYIVDIYHNHPHGSLNGETPNAAWKRLVAEHGTPPVPDGLTLRKAFGRPKSRKFNKEGVLFSGLSYSCEALREAHLHSPVREVEIRVDLQDIGWIAVKVGASWYPALANQPGFEGVSFDELREGIRAVRHAHARDARLDAPKVQRAIERISEANRCAFALRALTPFHVADVEVARADAALHYPLRSDAQRLGHVPPSSDLLSDAISIIPPTDEPEKQDGDNTGTNSERRARRKNRNRWGVER</sequence>